<name>A0ABR4L8Y3_9EURO</name>
<comment type="caution">
    <text evidence="2">The sequence shown here is derived from an EMBL/GenBank/DDBJ whole genome shotgun (WGS) entry which is preliminary data.</text>
</comment>
<feature type="region of interest" description="Disordered" evidence="1">
    <location>
        <begin position="63"/>
        <end position="91"/>
    </location>
</feature>
<sequence length="198" mass="21426">MAEQFASLVDSIGGLRLADTTTELSDSASRCADPTRIALIYAIQTLIQSAAATATQAQQVELSEEPTPLKASQSCSARQPNSTFSARRSKSTTSSPQLFIILTRKDSKSASRSTKRVVSRNALRRGKLLGASQDGNREFITLIAGICADYSRLPPALIYKGESNDMQETWLQDFDHSSEVAFFASTKSGWSCDALGLH</sequence>
<evidence type="ECO:0000313" key="2">
    <source>
        <dbReference type="EMBL" id="KAL2861001.1"/>
    </source>
</evidence>
<dbReference type="GeneID" id="98142322"/>
<evidence type="ECO:0000256" key="1">
    <source>
        <dbReference type="SAM" id="MobiDB-lite"/>
    </source>
</evidence>
<protein>
    <submittedName>
        <fullName evidence="2">Uncharacterized protein</fullName>
    </submittedName>
</protein>
<dbReference type="RefSeq" id="XP_070880895.1">
    <property type="nucleotide sequence ID" value="XM_071027250.1"/>
</dbReference>
<feature type="compositionally biased region" description="Polar residues" evidence="1">
    <location>
        <begin position="70"/>
        <end position="91"/>
    </location>
</feature>
<keyword evidence="3" id="KW-1185">Reference proteome</keyword>
<reference evidence="2 3" key="1">
    <citation type="submission" date="2024-07" db="EMBL/GenBank/DDBJ databases">
        <title>Section-level genome sequencing and comparative genomics of Aspergillus sections Usti and Cavernicolus.</title>
        <authorList>
            <consortium name="Lawrence Berkeley National Laboratory"/>
            <person name="Nybo J.L."/>
            <person name="Vesth T.C."/>
            <person name="Theobald S."/>
            <person name="Frisvad J.C."/>
            <person name="Larsen T.O."/>
            <person name="Kjaerboelling I."/>
            <person name="Rothschild-Mancinelli K."/>
            <person name="Lyhne E.K."/>
            <person name="Kogle M.E."/>
            <person name="Barry K."/>
            <person name="Clum A."/>
            <person name="Na H."/>
            <person name="Ledsgaard L."/>
            <person name="Lin J."/>
            <person name="Lipzen A."/>
            <person name="Kuo A."/>
            <person name="Riley R."/>
            <person name="Mondo S."/>
            <person name="Labutti K."/>
            <person name="Haridas S."/>
            <person name="Pangalinan J."/>
            <person name="Salamov A.A."/>
            <person name="Simmons B.A."/>
            <person name="Magnuson J.K."/>
            <person name="Chen J."/>
            <person name="Drula E."/>
            <person name="Henrissat B."/>
            <person name="Wiebenga A."/>
            <person name="Lubbers R.J."/>
            <person name="Gomes A.C."/>
            <person name="Macurrencykelacurrency M.R."/>
            <person name="Stajich J."/>
            <person name="Grigoriev I.V."/>
            <person name="Mortensen U.H."/>
            <person name="De Vries R.P."/>
            <person name="Baker S.E."/>
            <person name="Andersen M.R."/>
        </authorList>
    </citation>
    <scope>NUCLEOTIDE SEQUENCE [LARGE SCALE GENOMIC DNA]</scope>
    <source>
        <strain evidence="2 3">CBS 449.75</strain>
    </source>
</reference>
<evidence type="ECO:0000313" key="3">
    <source>
        <dbReference type="Proteomes" id="UP001610432"/>
    </source>
</evidence>
<dbReference type="Proteomes" id="UP001610432">
    <property type="component" value="Unassembled WGS sequence"/>
</dbReference>
<organism evidence="2 3">
    <name type="scientific">Aspergillus lucknowensis</name>
    <dbReference type="NCBI Taxonomy" id="176173"/>
    <lineage>
        <taxon>Eukaryota</taxon>
        <taxon>Fungi</taxon>
        <taxon>Dikarya</taxon>
        <taxon>Ascomycota</taxon>
        <taxon>Pezizomycotina</taxon>
        <taxon>Eurotiomycetes</taxon>
        <taxon>Eurotiomycetidae</taxon>
        <taxon>Eurotiales</taxon>
        <taxon>Aspergillaceae</taxon>
        <taxon>Aspergillus</taxon>
        <taxon>Aspergillus subgen. Nidulantes</taxon>
    </lineage>
</organism>
<proteinExistence type="predicted"/>
<accession>A0ABR4L8Y3</accession>
<dbReference type="EMBL" id="JBFXLQ010000077">
    <property type="protein sequence ID" value="KAL2861001.1"/>
    <property type="molecule type" value="Genomic_DNA"/>
</dbReference>
<gene>
    <name evidence="2" type="ORF">BJX67DRAFT_317030</name>
</gene>